<dbReference type="HAMAP" id="MF_00083">
    <property type="entry name" value="Pept_tRNA_hydro_bact"/>
    <property type="match status" value="1"/>
</dbReference>
<dbReference type="Gene3D" id="3.40.50.1470">
    <property type="entry name" value="Peptidyl-tRNA hydrolase"/>
    <property type="match status" value="1"/>
</dbReference>
<dbReference type="GO" id="GO:0004045">
    <property type="term" value="F:peptidyl-tRNA hydrolase activity"/>
    <property type="evidence" value="ECO:0007669"/>
    <property type="project" value="UniProtKB-UniRule"/>
</dbReference>
<feature type="binding site" evidence="7">
    <location>
        <position position="70"/>
    </location>
    <ligand>
        <name>tRNA</name>
        <dbReference type="ChEBI" id="CHEBI:17843"/>
    </ligand>
</feature>
<dbReference type="EMBL" id="CP001804">
    <property type="protein sequence ID" value="ACY16996.1"/>
    <property type="molecule type" value="Genomic_DNA"/>
</dbReference>
<keyword evidence="2 7" id="KW-0820">tRNA-binding</keyword>
<keyword evidence="4 7" id="KW-0694">RNA-binding</keyword>
<dbReference type="KEGG" id="hoh:Hoch_4503"/>
<accession>D0LPV9</accession>
<dbReference type="Pfam" id="PF01195">
    <property type="entry name" value="Pept_tRNA_hydro"/>
    <property type="match status" value="1"/>
</dbReference>
<feature type="active site" description="Proton acceptor" evidence="7">
    <location>
        <position position="19"/>
    </location>
</feature>
<proteinExistence type="inferred from homology"/>
<feature type="region of interest" description="Disordered" evidence="10">
    <location>
        <begin position="137"/>
        <end position="157"/>
    </location>
</feature>
<evidence type="ECO:0000256" key="3">
    <source>
        <dbReference type="ARBA" id="ARBA00022801"/>
    </source>
</evidence>
<evidence type="ECO:0000256" key="7">
    <source>
        <dbReference type="HAMAP-Rule" id="MF_00083"/>
    </source>
</evidence>
<dbReference type="SUPFAM" id="SSF53178">
    <property type="entry name" value="Peptidyl-tRNA hydrolase-like"/>
    <property type="match status" value="1"/>
</dbReference>
<dbReference type="AlphaFoldDB" id="D0LPV9"/>
<comment type="catalytic activity">
    <reaction evidence="7 8">
        <text>an N-acyl-L-alpha-aminoacyl-tRNA + H2O = an N-acyl-L-amino acid + a tRNA + H(+)</text>
        <dbReference type="Rhea" id="RHEA:54448"/>
        <dbReference type="Rhea" id="RHEA-COMP:10123"/>
        <dbReference type="Rhea" id="RHEA-COMP:13883"/>
        <dbReference type="ChEBI" id="CHEBI:15377"/>
        <dbReference type="ChEBI" id="CHEBI:15378"/>
        <dbReference type="ChEBI" id="CHEBI:59874"/>
        <dbReference type="ChEBI" id="CHEBI:78442"/>
        <dbReference type="ChEBI" id="CHEBI:138191"/>
        <dbReference type="EC" id="3.1.1.29"/>
    </reaction>
</comment>
<dbReference type="PANTHER" id="PTHR17224">
    <property type="entry name" value="PEPTIDYL-TRNA HYDROLASE"/>
    <property type="match status" value="1"/>
</dbReference>
<name>D0LPV9_HALO1</name>
<keyword evidence="7" id="KW-0963">Cytoplasm</keyword>
<keyword evidence="12" id="KW-1185">Reference proteome</keyword>
<comment type="subcellular location">
    <subcellularLocation>
        <location evidence="7">Cytoplasm</location>
    </subcellularLocation>
</comment>
<dbReference type="PROSITE" id="PS01196">
    <property type="entry name" value="PEPT_TRNA_HYDROL_2"/>
    <property type="match status" value="1"/>
</dbReference>
<evidence type="ECO:0000256" key="8">
    <source>
        <dbReference type="RuleBase" id="RU000673"/>
    </source>
</evidence>
<dbReference type="InterPro" id="IPR001328">
    <property type="entry name" value="Pept_tRNA_hydro"/>
</dbReference>
<reference evidence="11 12" key="1">
    <citation type="journal article" date="2010" name="Stand. Genomic Sci.">
        <title>Complete genome sequence of Haliangium ochraceum type strain (SMP-2).</title>
        <authorList>
            <consortium name="US DOE Joint Genome Institute (JGI-PGF)"/>
            <person name="Ivanova N."/>
            <person name="Daum C."/>
            <person name="Lang E."/>
            <person name="Abt B."/>
            <person name="Kopitz M."/>
            <person name="Saunders E."/>
            <person name="Lapidus A."/>
            <person name="Lucas S."/>
            <person name="Glavina Del Rio T."/>
            <person name="Nolan M."/>
            <person name="Tice H."/>
            <person name="Copeland A."/>
            <person name="Cheng J.F."/>
            <person name="Chen F."/>
            <person name="Bruce D."/>
            <person name="Goodwin L."/>
            <person name="Pitluck S."/>
            <person name="Mavromatis K."/>
            <person name="Pati A."/>
            <person name="Mikhailova N."/>
            <person name="Chen A."/>
            <person name="Palaniappan K."/>
            <person name="Land M."/>
            <person name="Hauser L."/>
            <person name="Chang Y.J."/>
            <person name="Jeffries C.D."/>
            <person name="Detter J.C."/>
            <person name="Brettin T."/>
            <person name="Rohde M."/>
            <person name="Goker M."/>
            <person name="Bristow J."/>
            <person name="Markowitz V."/>
            <person name="Eisen J.A."/>
            <person name="Hugenholtz P."/>
            <person name="Kyrpides N.C."/>
            <person name="Klenk H.P."/>
        </authorList>
    </citation>
    <scope>NUCLEOTIDE SEQUENCE [LARGE SCALE GENOMIC DNA]</scope>
    <source>
        <strain evidence="12">DSM 14365 / CIP 107738 / JCM 11303 / AJ 13395 / SMP-2</strain>
    </source>
</reference>
<organism evidence="11 12">
    <name type="scientific">Haliangium ochraceum (strain DSM 14365 / JCM 11303 / SMP-2)</name>
    <dbReference type="NCBI Taxonomy" id="502025"/>
    <lineage>
        <taxon>Bacteria</taxon>
        <taxon>Pseudomonadati</taxon>
        <taxon>Myxococcota</taxon>
        <taxon>Polyangia</taxon>
        <taxon>Haliangiales</taxon>
        <taxon>Kofleriaceae</taxon>
        <taxon>Haliangium</taxon>
    </lineage>
</organism>
<dbReference type="InterPro" id="IPR036416">
    <property type="entry name" value="Pept_tRNA_hydro_sf"/>
</dbReference>
<dbReference type="OrthoDB" id="9800507at2"/>
<dbReference type="EC" id="3.1.1.29" evidence="1 7"/>
<dbReference type="eggNOG" id="COG0193">
    <property type="taxonomic scope" value="Bacteria"/>
</dbReference>
<comment type="similarity">
    <text evidence="5 7 9">Belongs to the PTH family.</text>
</comment>
<evidence type="ECO:0000256" key="10">
    <source>
        <dbReference type="SAM" id="MobiDB-lite"/>
    </source>
</evidence>
<feature type="site" description="Discriminates between blocked and unblocked aminoacyl-tRNA" evidence="7">
    <location>
        <position position="9"/>
    </location>
</feature>
<evidence type="ECO:0000256" key="1">
    <source>
        <dbReference type="ARBA" id="ARBA00013260"/>
    </source>
</evidence>
<comment type="subunit">
    <text evidence="7">Monomer.</text>
</comment>
<evidence type="ECO:0000256" key="4">
    <source>
        <dbReference type="ARBA" id="ARBA00022884"/>
    </source>
</evidence>
<feature type="site" description="Stabilizes the basic form of H active site to accept a proton" evidence="7">
    <location>
        <position position="95"/>
    </location>
</feature>
<dbReference type="PANTHER" id="PTHR17224:SF1">
    <property type="entry name" value="PEPTIDYL-TRNA HYDROLASE"/>
    <property type="match status" value="1"/>
</dbReference>
<dbReference type="GO" id="GO:0006515">
    <property type="term" value="P:protein quality control for misfolded or incompletely synthesized proteins"/>
    <property type="evidence" value="ECO:0007669"/>
    <property type="project" value="UniProtKB-UniRule"/>
</dbReference>
<protein>
    <recommendedName>
        <fullName evidence="6 7">Peptidyl-tRNA hydrolase</fullName>
        <shortName evidence="7">Pth</shortName>
        <ecNumber evidence="1 7">3.1.1.29</ecNumber>
    </recommendedName>
</protein>
<dbReference type="HOGENOM" id="CLU_062456_2_2_7"/>
<dbReference type="STRING" id="502025.Hoch_4503"/>
<dbReference type="PROSITE" id="PS01195">
    <property type="entry name" value="PEPT_TRNA_HYDROL_1"/>
    <property type="match status" value="1"/>
</dbReference>
<dbReference type="GO" id="GO:0072344">
    <property type="term" value="P:rescue of stalled ribosome"/>
    <property type="evidence" value="ECO:0007669"/>
    <property type="project" value="UniProtKB-UniRule"/>
</dbReference>
<dbReference type="Proteomes" id="UP000001880">
    <property type="component" value="Chromosome"/>
</dbReference>
<dbReference type="NCBIfam" id="TIGR00447">
    <property type="entry name" value="pth"/>
    <property type="match status" value="1"/>
</dbReference>
<comment type="function">
    <text evidence="7">Catalyzes the release of premature peptidyl moieties from peptidyl-tRNA molecules trapped in stalled 50S ribosomal subunits, and thus maintains levels of free tRNAs and 50S ribosomes.</text>
</comment>
<evidence type="ECO:0000313" key="12">
    <source>
        <dbReference type="Proteomes" id="UP000001880"/>
    </source>
</evidence>
<evidence type="ECO:0000256" key="5">
    <source>
        <dbReference type="ARBA" id="ARBA00038063"/>
    </source>
</evidence>
<evidence type="ECO:0000256" key="6">
    <source>
        <dbReference type="ARBA" id="ARBA00050038"/>
    </source>
</evidence>
<dbReference type="InterPro" id="IPR018171">
    <property type="entry name" value="Pept_tRNA_hydro_CS"/>
</dbReference>
<keyword evidence="3 7" id="KW-0378">Hydrolase</keyword>
<feature type="binding site" evidence="7">
    <location>
        <position position="116"/>
    </location>
    <ligand>
        <name>tRNA</name>
        <dbReference type="ChEBI" id="CHEBI:17843"/>
    </ligand>
</feature>
<dbReference type="FunFam" id="3.40.50.1470:FF:000001">
    <property type="entry name" value="Peptidyl-tRNA hydrolase"/>
    <property type="match status" value="1"/>
</dbReference>
<comment type="function">
    <text evidence="7">Hydrolyzes ribosome-free peptidyl-tRNAs (with 1 or more amino acids incorporated), which drop off the ribosome during protein synthesis, or as a result of ribosome stalling.</text>
</comment>
<evidence type="ECO:0000256" key="2">
    <source>
        <dbReference type="ARBA" id="ARBA00022555"/>
    </source>
</evidence>
<dbReference type="GO" id="GO:0000049">
    <property type="term" value="F:tRNA binding"/>
    <property type="evidence" value="ECO:0007669"/>
    <property type="project" value="UniProtKB-UniRule"/>
</dbReference>
<dbReference type="GO" id="GO:0005737">
    <property type="term" value="C:cytoplasm"/>
    <property type="evidence" value="ECO:0007669"/>
    <property type="project" value="UniProtKB-SubCell"/>
</dbReference>
<feature type="binding site" evidence="7">
    <location>
        <position position="68"/>
    </location>
    <ligand>
        <name>tRNA</name>
        <dbReference type="ChEBI" id="CHEBI:17843"/>
    </ligand>
</feature>
<feature type="binding site" evidence="7">
    <location>
        <position position="14"/>
    </location>
    <ligand>
        <name>tRNA</name>
        <dbReference type="ChEBI" id="CHEBI:17843"/>
    </ligand>
</feature>
<dbReference type="CDD" id="cd00462">
    <property type="entry name" value="PTH"/>
    <property type="match status" value="1"/>
</dbReference>
<evidence type="ECO:0000313" key="11">
    <source>
        <dbReference type="EMBL" id="ACY16996.1"/>
    </source>
</evidence>
<gene>
    <name evidence="7" type="primary">pth</name>
    <name evidence="11" type="ordered locus">Hoch_4503</name>
</gene>
<dbReference type="RefSeq" id="WP_012829594.1">
    <property type="nucleotide sequence ID" value="NC_013440.1"/>
</dbReference>
<sequence>MWLLVGLGNPGRKYERTRHNIGFRAIDELARRNDMGSFRSKFGGEVLSGMINARGRRHKAVLLKPMEFMNLSGYAVQRAVQFHDIEPSSILVLHDELDIDFGRLKLKAGGGHGGHNGLRSMIEQLGSNAFLRVRMGVGKPGPQDSGQAGAPANAGSRDRRVAGYLLSDFPSEREPEVDDLVRAAADATETILDRGIRAAMNEVHSPTSDSLPDGNRA</sequence>
<evidence type="ECO:0000256" key="9">
    <source>
        <dbReference type="RuleBase" id="RU004320"/>
    </source>
</evidence>